<evidence type="ECO:0000313" key="15">
    <source>
        <dbReference type="Proteomes" id="UP000216024"/>
    </source>
</evidence>
<dbReference type="InterPro" id="IPR016032">
    <property type="entry name" value="Sig_transdc_resp-reg_C-effctor"/>
</dbReference>
<evidence type="ECO:0000256" key="8">
    <source>
        <dbReference type="ARBA" id="ARBA00024867"/>
    </source>
</evidence>
<dbReference type="GO" id="GO:0000976">
    <property type="term" value="F:transcription cis-regulatory region binding"/>
    <property type="evidence" value="ECO:0007669"/>
    <property type="project" value="TreeGrafter"/>
</dbReference>
<dbReference type="PROSITE" id="PS50110">
    <property type="entry name" value="RESPONSE_REGULATORY"/>
    <property type="match status" value="1"/>
</dbReference>
<dbReference type="InterPro" id="IPR047791">
    <property type="entry name" value="WalR"/>
</dbReference>
<feature type="domain" description="OmpR/PhoB-type" evidence="13">
    <location>
        <begin position="129"/>
        <end position="228"/>
    </location>
</feature>
<dbReference type="Pfam" id="PF00486">
    <property type="entry name" value="Trans_reg_C"/>
    <property type="match status" value="1"/>
</dbReference>
<dbReference type="Gene3D" id="3.40.50.2300">
    <property type="match status" value="1"/>
</dbReference>
<keyword evidence="6 11" id="KW-0238">DNA-binding</keyword>
<dbReference type="PANTHER" id="PTHR48111">
    <property type="entry name" value="REGULATOR OF RPOS"/>
    <property type="match status" value="1"/>
</dbReference>
<evidence type="ECO:0000259" key="13">
    <source>
        <dbReference type="PROSITE" id="PS51755"/>
    </source>
</evidence>
<feature type="modified residue" description="4-aspartylphosphate" evidence="10">
    <location>
        <position position="53"/>
    </location>
</feature>
<comment type="caution">
    <text evidence="14">The sequence shown here is derived from an EMBL/GenBank/DDBJ whole genome shotgun (WGS) entry which is preliminary data.</text>
</comment>
<evidence type="ECO:0000256" key="7">
    <source>
        <dbReference type="ARBA" id="ARBA00023163"/>
    </source>
</evidence>
<dbReference type="GO" id="GO:0005829">
    <property type="term" value="C:cytosol"/>
    <property type="evidence" value="ECO:0007669"/>
    <property type="project" value="TreeGrafter"/>
</dbReference>
<dbReference type="InterPro" id="IPR039420">
    <property type="entry name" value="WalR-like"/>
</dbReference>
<keyword evidence="5" id="KW-0805">Transcription regulation</keyword>
<dbReference type="InterPro" id="IPR001867">
    <property type="entry name" value="OmpR/PhoB-type_DNA-bd"/>
</dbReference>
<protein>
    <recommendedName>
        <fullName evidence="1">Stage 0 sporulation protein A homolog</fullName>
    </recommendedName>
    <alternativeName>
        <fullName evidence="9">Transcriptional regulatory protein WalR</fullName>
    </alternativeName>
</protein>
<dbReference type="OrthoDB" id="9802426at2"/>
<reference evidence="14 15" key="1">
    <citation type="submission" date="2017-06" db="EMBL/GenBank/DDBJ databases">
        <title>Draft genome sequence of anaerobic fermentative bacterium Anaeromicrobium sediminis DY2726D isolated from West Pacific Ocean sediments.</title>
        <authorList>
            <person name="Zeng X."/>
        </authorList>
    </citation>
    <scope>NUCLEOTIDE SEQUENCE [LARGE SCALE GENOMIC DNA]</scope>
    <source>
        <strain evidence="14 15">DY2726D</strain>
    </source>
</reference>
<dbReference type="EMBL" id="NIBG01000004">
    <property type="protein sequence ID" value="PAB60172.1"/>
    <property type="molecule type" value="Genomic_DNA"/>
</dbReference>
<dbReference type="GO" id="GO:0000156">
    <property type="term" value="F:phosphorelay response regulator activity"/>
    <property type="evidence" value="ECO:0007669"/>
    <property type="project" value="TreeGrafter"/>
</dbReference>
<dbReference type="CDD" id="cd00383">
    <property type="entry name" value="trans_reg_C"/>
    <property type="match status" value="1"/>
</dbReference>
<comment type="function">
    <text evidence="8">May play the central regulatory role in sporulation. It may be an element of the effector pathway responsible for the activation of sporulation genes in response to nutritional stress. Spo0A may act in concert with spo0H (a sigma factor) to control the expression of some genes that are critical to the sporulation process.</text>
</comment>
<dbReference type="PANTHER" id="PTHR48111:SF40">
    <property type="entry name" value="PHOSPHATE REGULON TRANSCRIPTIONAL REGULATORY PROTEIN PHOB"/>
    <property type="match status" value="1"/>
</dbReference>
<dbReference type="InterPro" id="IPR001789">
    <property type="entry name" value="Sig_transdc_resp-reg_receiver"/>
</dbReference>
<dbReference type="FunFam" id="1.10.10.10:FF:000018">
    <property type="entry name" value="DNA-binding response regulator ResD"/>
    <property type="match status" value="1"/>
</dbReference>
<dbReference type="InterPro" id="IPR036388">
    <property type="entry name" value="WH-like_DNA-bd_sf"/>
</dbReference>
<evidence type="ECO:0000256" key="1">
    <source>
        <dbReference type="ARBA" id="ARBA00018672"/>
    </source>
</evidence>
<organism evidence="14 15">
    <name type="scientific">Anaeromicrobium sediminis</name>
    <dbReference type="NCBI Taxonomy" id="1478221"/>
    <lineage>
        <taxon>Bacteria</taxon>
        <taxon>Bacillati</taxon>
        <taxon>Bacillota</taxon>
        <taxon>Clostridia</taxon>
        <taxon>Peptostreptococcales</taxon>
        <taxon>Thermotaleaceae</taxon>
        <taxon>Anaeromicrobium</taxon>
    </lineage>
</organism>
<evidence type="ECO:0000313" key="14">
    <source>
        <dbReference type="EMBL" id="PAB60172.1"/>
    </source>
</evidence>
<dbReference type="SUPFAM" id="SSF46894">
    <property type="entry name" value="C-terminal effector domain of the bipartite response regulators"/>
    <property type="match status" value="1"/>
</dbReference>
<feature type="DNA-binding region" description="OmpR/PhoB-type" evidence="11">
    <location>
        <begin position="129"/>
        <end position="228"/>
    </location>
</feature>
<dbReference type="SUPFAM" id="SSF52172">
    <property type="entry name" value="CheY-like"/>
    <property type="match status" value="1"/>
</dbReference>
<dbReference type="AlphaFoldDB" id="A0A267ML89"/>
<dbReference type="GO" id="GO:0006355">
    <property type="term" value="P:regulation of DNA-templated transcription"/>
    <property type="evidence" value="ECO:0007669"/>
    <property type="project" value="InterPro"/>
</dbReference>
<dbReference type="FunFam" id="3.40.50.2300:FF:000001">
    <property type="entry name" value="DNA-binding response regulator PhoB"/>
    <property type="match status" value="1"/>
</dbReference>
<dbReference type="Gene3D" id="6.10.250.690">
    <property type="match status" value="1"/>
</dbReference>
<evidence type="ECO:0000256" key="2">
    <source>
        <dbReference type="ARBA" id="ARBA00022490"/>
    </source>
</evidence>
<dbReference type="SMART" id="SM00862">
    <property type="entry name" value="Trans_reg_C"/>
    <property type="match status" value="1"/>
</dbReference>
<keyword evidence="7" id="KW-0804">Transcription</keyword>
<evidence type="ECO:0000256" key="4">
    <source>
        <dbReference type="ARBA" id="ARBA00023012"/>
    </source>
</evidence>
<dbReference type="Pfam" id="PF00072">
    <property type="entry name" value="Response_reg"/>
    <property type="match status" value="1"/>
</dbReference>
<keyword evidence="2" id="KW-0963">Cytoplasm</keyword>
<dbReference type="Proteomes" id="UP000216024">
    <property type="component" value="Unassembled WGS sequence"/>
</dbReference>
<feature type="domain" description="Response regulatory" evidence="12">
    <location>
        <begin position="4"/>
        <end position="117"/>
    </location>
</feature>
<gene>
    <name evidence="14" type="ORF">CCE28_07320</name>
</gene>
<evidence type="ECO:0000256" key="9">
    <source>
        <dbReference type="ARBA" id="ARBA00035291"/>
    </source>
</evidence>
<name>A0A267ML89_9FIRM</name>
<evidence type="ECO:0000256" key="5">
    <source>
        <dbReference type="ARBA" id="ARBA00023015"/>
    </source>
</evidence>
<dbReference type="InterPro" id="IPR011006">
    <property type="entry name" value="CheY-like_superfamily"/>
</dbReference>
<proteinExistence type="predicted"/>
<dbReference type="PROSITE" id="PS51755">
    <property type="entry name" value="OMPR_PHOB"/>
    <property type="match status" value="1"/>
</dbReference>
<evidence type="ECO:0000256" key="3">
    <source>
        <dbReference type="ARBA" id="ARBA00022553"/>
    </source>
</evidence>
<dbReference type="GO" id="GO:0032993">
    <property type="term" value="C:protein-DNA complex"/>
    <property type="evidence" value="ECO:0007669"/>
    <property type="project" value="TreeGrafter"/>
</dbReference>
<dbReference type="RefSeq" id="WP_095132482.1">
    <property type="nucleotide sequence ID" value="NZ_NIBG01000004.1"/>
</dbReference>
<evidence type="ECO:0000259" key="12">
    <source>
        <dbReference type="PROSITE" id="PS50110"/>
    </source>
</evidence>
<dbReference type="SMART" id="SM00448">
    <property type="entry name" value="REC"/>
    <property type="match status" value="1"/>
</dbReference>
<accession>A0A267ML89</accession>
<evidence type="ECO:0000256" key="10">
    <source>
        <dbReference type="PROSITE-ProRule" id="PRU00169"/>
    </source>
</evidence>
<dbReference type="NCBIfam" id="NF040534">
    <property type="entry name" value="resp_reg_YycF"/>
    <property type="match status" value="1"/>
</dbReference>
<dbReference type="Gene3D" id="1.10.10.10">
    <property type="entry name" value="Winged helix-like DNA-binding domain superfamily/Winged helix DNA-binding domain"/>
    <property type="match status" value="1"/>
</dbReference>
<evidence type="ECO:0000256" key="6">
    <source>
        <dbReference type="ARBA" id="ARBA00023125"/>
    </source>
</evidence>
<keyword evidence="3 10" id="KW-0597">Phosphoprotein</keyword>
<keyword evidence="4" id="KW-0902">Two-component regulatory system</keyword>
<evidence type="ECO:0000256" key="11">
    <source>
        <dbReference type="PROSITE-ProRule" id="PRU01091"/>
    </source>
</evidence>
<keyword evidence="15" id="KW-1185">Reference proteome</keyword>
<sequence>MARKVLVVEDERAISDILVFNLKKEGYEVSTAYDGDEALQKVYKIEPDLILLDVMIPKVDGFKVCKKVRESFDTPILMLTAKEEEVDKVLGLELGADDYITKPFSMRELMARVKANMRRASIPVETKKSNIIESDNLRIDLNKYEVTKRDKVIELTLREFDLLKYLATQANQVFTREQLLEEVWGFEYFGDIRTVDVTVRRLREKIEDNSSNPKYILTKRGVGYYFRRA</sequence>